<dbReference type="GO" id="GO:0005829">
    <property type="term" value="C:cytosol"/>
    <property type="evidence" value="ECO:0007669"/>
    <property type="project" value="EnsemblFungi"/>
</dbReference>
<dbReference type="InterPro" id="IPR000594">
    <property type="entry name" value="ThiF_NAD_FAD-bd"/>
</dbReference>
<dbReference type="PANTHER" id="PTHR10953:SF3">
    <property type="entry name" value="UBIQUITIN-LIKE MODIFIER-ACTIVATING ENZYME ATG7"/>
    <property type="match status" value="1"/>
</dbReference>
<dbReference type="Pfam" id="PF00899">
    <property type="entry name" value="ThiF"/>
    <property type="match status" value="1"/>
</dbReference>
<dbReference type="FunFam" id="3.40.50.720:FF:000243">
    <property type="entry name" value="Ubiquitin-like modifier-activating enzyme ATG7"/>
    <property type="match status" value="1"/>
</dbReference>
<evidence type="ECO:0000256" key="1">
    <source>
        <dbReference type="ARBA" id="ARBA00010931"/>
    </source>
</evidence>
<dbReference type="GO" id="GO:0034727">
    <property type="term" value="P:piecemeal microautophagy of the nucleus"/>
    <property type="evidence" value="ECO:0007669"/>
    <property type="project" value="EnsemblFungi"/>
</dbReference>
<evidence type="ECO:0000256" key="9">
    <source>
        <dbReference type="RuleBase" id="RU366022"/>
    </source>
</evidence>
<dbReference type="Gene3D" id="3.40.140.70">
    <property type="entry name" value="Ubiquitin-like modifier-activating enzyme ATG7 N-terminal domain"/>
    <property type="match status" value="1"/>
</dbReference>
<dbReference type="CDD" id="cd01486">
    <property type="entry name" value="Apg7"/>
    <property type="match status" value="1"/>
</dbReference>
<dbReference type="EMBL" id="KV454011">
    <property type="protein sequence ID" value="ODV97581.1"/>
    <property type="molecule type" value="Genomic_DNA"/>
</dbReference>
<evidence type="ECO:0000256" key="4">
    <source>
        <dbReference type="ARBA" id="ARBA00022490"/>
    </source>
</evidence>
<protein>
    <recommendedName>
        <fullName evidence="2 9">Ubiquitin-like modifier-activating enzyme ATG7</fullName>
    </recommendedName>
    <alternativeName>
        <fullName evidence="9">Autophagy-related protein 7</fullName>
    </alternativeName>
</protein>
<dbReference type="GO" id="GO:0006995">
    <property type="term" value="P:cellular response to nitrogen starvation"/>
    <property type="evidence" value="ECO:0007669"/>
    <property type="project" value="TreeGrafter"/>
</dbReference>
<comment type="function">
    <text evidence="9">E1-like activating enzyme involved in the 2 ubiquitin-like systems required for cytoplasm to vacuole transport (Cvt) and autophagy. Activates ATG12 for its conjugation with ATG5 and ATG8 for its conjugation with phosphatidylethanolamine. Both systems are needed for the ATG8 association to Cvt vesicles and autophagosomes membranes. Autophagy is essential for maintenance of amino acid levels and protein synthesis under nitrogen starvation. Required for selective autophagic degradation of the nucleus (nucleophagy) as well as for mitophagy which contributes to regulate mitochondrial quantity and quality by eliminating the mitochondria to a basal level to fulfill cellular energy requirements and preventing excess ROS production.</text>
</comment>
<feature type="active site" description="Glycyl thioester intermediate" evidence="8">
    <location>
        <position position="532"/>
    </location>
</feature>
<evidence type="ECO:0000256" key="3">
    <source>
        <dbReference type="ARBA" id="ARBA00022448"/>
    </source>
</evidence>
<evidence type="ECO:0000256" key="8">
    <source>
        <dbReference type="PIRSR" id="PIRSR606285-1"/>
    </source>
</evidence>
<dbReference type="GO" id="GO:0000422">
    <property type="term" value="P:autophagy of mitochondrion"/>
    <property type="evidence" value="ECO:0007669"/>
    <property type="project" value="EnsemblFungi"/>
</dbReference>
<dbReference type="InterPro" id="IPR042523">
    <property type="entry name" value="Atg7_N_2"/>
</dbReference>
<dbReference type="GO" id="GO:0032446">
    <property type="term" value="P:protein modification by small protein conjugation"/>
    <property type="evidence" value="ECO:0007669"/>
    <property type="project" value="EnsemblFungi"/>
</dbReference>
<gene>
    <name evidence="12" type="ORF">PACTADRAFT_99</name>
</gene>
<dbReference type="NCBIfam" id="TIGR01381">
    <property type="entry name" value="E1_like_apg7"/>
    <property type="match status" value="1"/>
</dbReference>
<evidence type="ECO:0000256" key="6">
    <source>
        <dbReference type="ARBA" id="ARBA00022927"/>
    </source>
</evidence>
<proteinExistence type="inferred from homology"/>
<dbReference type="SUPFAM" id="SSF69572">
    <property type="entry name" value="Activating enzymes of the ubiquitin-like proteins"/>
    <property type="match status" value="1"/>
</dbReference>
<dbReference type="InterPro" id="IPR045886">
    <property type="entry name" value="ThiF/MoeB/HesA"/>
</dbReference>
<dbReference type="Proteomes" id="UP000094236">
    <property type="component" value="Unassembled WGS sequence"/>
</dbReference>
<keyword evidence="13" id="KW-1185">Reference proteome</keyword>
<dbReference type="PANTHER" id="PTHR10953">
    <property type="entry name" value="UBIQUITIN-ACTIVATING ENZYME E1"/>
    <property type="match status" value="1"/>
</dbReference>
<dbReference type="GO" id="GO:0032258">
    <property type="term" value="P:cytoplasm to vacuole targeting by the Cvt pathway"/>
    <property type="evidence" value="ECO:0007669"/>
    <property type="project" value="EnsemblFungi"/>
</dbReference>
<evidence type="ECO:0000256" key="7">
    <source>
        <dbReference type="ARBA" id="ARBA00023006"/>
    </source>
</evidence>
<evidence type="ECO:0000256" key="5">
    <source>
        <dbReference type="ARBA" id="ARBA00022786"/>
    </source>
</evidence>
<comment type="subcellular location">
    <subcellularLocation>
        <location evidence="9">Cytoplasm</location>
    </subcellularLocation>
    <subcellularLocation>
        <location evidence="9">Preautophagosomal structure</location>
    </subcellularLocation>
</comment>
<comment type="similarity">
    <text evidence="1 9">Belongs to the ATG7 family.</text>
</comment>
<keyword evidence="7 9" id="KW-0072">Autophagy</keyword>
<name>A0A1E4U0Q6_PACTA</name>
<dbReference type="Gene3D" id="3.40.50.720">
    <property type="entry name" value="NAD(P)-binding Rossmann-like Domain"/>
    <property type="match status" value="1"/>
</dbReference>
<dbReference type="OrthoDB" id="338614at2759"/>
<evidence type="ECO:0000259" key="11">
    <source>
        <dbReference type="Pfam" id="PF16420"/>
    </source>
</evidence>
<dbReference type="GO" id="GO:0042802">
    <property type="term" value="F:identical protein binding"/>
    <property type="evidence" value="ECO:0007669"/>
    <property type="project" value="EnsemblFungi"/>
</dbReference>
<sequence>MSDMSRKLEFISPHSFVDSSFFQKLSDLKLNDYRLDTSSKTVYGSYDFKTIGREQGPIITLNDLSFASFDEFSEASPENSNFITQGFLFNLNTIEDFKKINKNDFLKKQGARLYETIVDRSILEKLNQLTSFTILAFSDLKKYKFYYWFNFPLLHSDWLLENLEDKVTRFDSAVKEWITSGKNEQFFLIDETNNDNENIVIKSLSQIINNDDNEIFIGMVDTCCVGKNVSWGLQNCLTMLNIYGYTKVKVLVYRVTSSSFILDLVSSPENILKSEMPKVTGWERTSQGKLGPKLADLGSLINPVQLADQAVDLNLKLMKWRVIPEINLSVLKETKCLLLGAGTLGSYVARALLGWGFRNITFIDNGKVSFSNPVRQPLFQFKDCLNGGVSKAIRAAEAIKEIYPSVNSKGYDLEVPMAGHPITNEAKQERDYQLLIKLIEEHDVIFLLMDSRETRWLPTVVANVKDKIVMNAALGFDSYLVMRHGCVSSKEFDASAETETETEKENRLGCYFCNDVVAPSDSLTDRTLDQMCTVTRPGAALIASALTVELLVSILQHPLRQHAPASSDKSTDSDTILGSLPHQIRGFLHNFNNIKLSAPSYQYCSACSLAVLSEYKEKGWEFVKEALNDSKYLENLTGLTEVQKKAEEAAMNFDLGITDEEDAEWL</sequence>
<dbReference type="InterPro" id="IPR035985">
    <property type="entry name" value="Ubiquitin-activating_enz"/>
</dbReference>
<dbReference type="AlphaFoldDB" id="A0A1E4U0Q6"/>
<dbReference type="InterPro" id="IPR042522">
    <property type="entry name" value="Atg7_N_1"/>
</dbReference>
<evidence type="ECO:0000313" key="12">
    <source>
        <dbReference type="EMBL" id="ODV97581.1"/>
    </source>
</evidence>
<dbReference type="GO" id="GO:0019778">
    <property type="term" value="F:Atg12 activating enzyme activity"/>
    <property type="evidence" value="ECO:0007669"/>
    <property type="project" value="EnsemblFungi"/>
</dbReference>
<dbReference type="STRING" id="669874.A0A1E4U0Q6"/>
<organism evidence="12 13">
    <name type="scientific">Pachysolen tannophilus NRRL Y-2460</name>
    <dbReference type="NCBI Taxonomy" id="669874"/>
    <lineage>
        <taxon>Eukaryota</taxon>
        <taxon>Fungi</taxon>
        <taxon>Dikarya</taxon>
        <taxon>Ascomycota</taxon>
        <taxon>Saccharomycotina</taxon>
        <taxon>Pichiomycetes</taxon>
        <taxon>Pachysolenaceae</taxon>
        <taxon>Pachysolen</taxon>
    </lineage>
</organism>
<keyword evidence="3 9" id="KW-0813">Transport</keyword>
<dbReference type="InterPro" id="IPR032197">
    <property type="entry name" value="Atg7_N"/>
</dbReference>
<dbReference type="InterPro" id="IPR006285">
    <property type="entry name" value="Atg7"/>
</dbReference>
<dbReference type="GO" id="GO:0000045">
    <property type="term" value="P:autophagosome assembly"/>
    <property type="evidence" value="ECO:0007669"/>
    <property type="project" value="TreeGrafter"/>
</dbReference>
<evidence type="ECO:0000259" key="10">
    <source>
        <dbReference type="Pfam" id="PF00899"/>
    </source>
</evidence>
<accession>A0A1E4U0Q6</accession>
<dbReference type="Gene3D" id="3.40.140.100">
    <property type="entry name" value="Ubiquitin-like modifier-activating enzyme ATG7 C-terminal domain"/>
    <property type="match status" value="1"/>
</dbReference>
<dbReference type="GO" id="GO:0097632">
    <property type="term" value="C:extrinsic component of phagophore assembly site membrane"/>
    <property type="evidence" value="ECO:0007669"/>
    <property type="project" value="EnsemblFungi"/>
</dbReference>
<dbReference type="Pfam" id="PF16420">
    <property type="entry name" value="ATG7_N"/>
    <property type="match status" value="1"/>
</dbReference>
<keyword evidence="4 9" id="KW-0963">Cytoplasm</keyword>
<keyword evidence="6 9" id="KW-0653">Protein transport</keyword>
<dbReference type="GO" id="GO:0019779">
    <property type="term" value="F:Atg8 activating enzyme activity"/>
    <property type="evidence" value="ECO:0007669"/>
    <property type="project" value="EnsemblFungi"/>
</dbReference>
<evidence type="ECO:0000313" key="13">
    <source>
        <dbReference type="Proteomes" id="UP000094236"/>
    </source>
</evidence>
<reference evidence="13" key="1">
    <citation type="submission" date="2016-05" db="EMBL/GenBank/DDBJ databases">
        <title>Comparative genomics of biotechnologically important yeasts.</title>
        <authorList>
            <consortium name="DOE Joint Genome Institute"/>
            <person name="Riley R."/>
            <person name="Haridas S."/>
            <person name="Wolfe K.H."/>
            <person name="Lopes M.R."/>
            <person name="Hittinger C.T."/>
            <person name="Goker M."/>
            <person name="Salamov A."/>
            <person name="Wisecaver J."/>
            <person name="Long T.M."/>
            <person name="Aerts A.L."/>
            <person name="Barry K."/>
            <person name="Choi C."/>
            <person name="Clum A."/>
            <person name="Coughlan A.Y."/>
            <person name="Deshpande S."/>
            <person name="Douglass A.P."/>
            <person name="Hanson S.J."/>
            <person name="Klenk H.-P."/>
            <person name="Labutti K."/>
            <person name="Lapidus A."/>
            <person name="Lindquist E."/>
            <person name="Lipzen A."/>
            <person name="Meier-Kolthoff J.P."/>
            <person name="Ohm R.A."/>
            <person name="Otillar R.P."/>
            <person name="Pangilinan J."/>
            <person name="Peng Y."/>
            <person name="Rokas A."/>
            <person name="Rosa C.A."/>
            <person name="Scheuner C."/>
            <person name="Sibirny A.A."/>
            <person name="Slot J.C."/>
            <person name="Stielow J.B."/>
            <person name="Sun H."/>
            <person name="Kurtzman C.P."/>
            <person name="Blackwell M."/>
            <person name="Grigoriev I.V."/>
            <person name="Jeffries T.W."/>
        </authorList>
    </citation>
    <scope>NUCLEOTIDE SEQUENCE [LARGE SCALE GENOMIC DNA]</scope>
    <source>
        <strain evidence="13">NRRL Y-2460</strain>
    </source>
</reference>
<feature type="domain" description="THIF-type NAD/FAD binding fold" evidence="10">
    <location>
        <begin position="317"/>
        <end position="560"/>
    </location>
</feature>
<feature type="domain" description="Ubiquitin-like modifier-activating enzyme Atg7 N-terminal" evidence="11">
    <location>
        <begin position="8"/>
        <end position="300"/>
    </location>
</feature>
<keyword evidence="5 9" id="KW-0833">Ubl conjugation pathway</keyword>
<comment type="subunit">
    <text evidence="9">Homodimer.</text>
</comment>
<evidence type="ECO:0000256" key="2">
    <source>
        <dbReference type="ARBA" id="ARBA00017647"/>
    </source>
</evidence>